<dbReference type="InterPro" id="IPR051122">
    <property type="entry name" value="SDR_DHRS6-like"/>
</dbReference>
<dbReference type="HOGENOM" id="CLU_010194_1_0_5"/>
<sequence>MWCYLAATSCLSNGRLKMTIRFDGKTALITAAAQGIGRASALAFAEAGAKVYATDINMGALKEIEGVSGIITRKLNVLDETEVKAIVAEIGQVDILFNCAGVVHGGTILEMKDEDLDFAVNLNVKAMIRTIRAILPGMLERKDGAIINMASVASSVKGVPNRFAYSVTKAAVIGLTKAVAADYVTKGIRCNAICPGTVESPSLQDRLRAQGNYEEQRAAFIARQPIGRIGQPEEIADLVVYLAGATYTTGQAYNIDGGWTI</sequence>
<dbReference type="InterPro" id="IPR036291">
    <property type="entry name" value="NAD(P)-bd_dom_sf"/>
</dbReference>
<keyword evidence="3" id="KW-0520">NAD</keyword>
<dbReference type="eggNOG" id="COG1028">
    <property type="taxonomic scope" value="Bacteria"/>
</dbReference>
<dbReference type="InterPro" id="IPR020904">
    <property type="entry name" value="Sc_DH/Rdtase_CS"/>
</dbReference>
<dbReference type="InterPro" id="IPR002347">
    <property type="entry name" value="SDR_fam"/>
</dbReference>
<dbReference type="PANTHER" id="PTHR43477">
    <property type="entry name" value="DIHYDROANTICAPSIN 7-DEHYDROGENASE"/>
    <property type="match status" value="1"/>
</dbReference>
<dbReference type="FunFam" id="3.40.50.720:FF:000084">
    <property type="entry name" value="Short-chain dehydrogenase reductase"/>
    <property type="match status" value="1"/>
</dbReference>
<dbReference type="GO" id="GO:0016491">
    <property type="term" value="F:oxidoreductase activity"/>
    <property type="evidence" value="ECO:0007669"/>
    <property type="project" value="UniProtKB-KW"/>
</dbReference>
<dbReference type="PROSITE" id="PS00061">
    <property type="entry name" value="ADH_SHORT"/>
    <property type="match status" value="1"/>
</dbReference>
<dbReference type="AlphaFoldDB" id="Q11CF8"/>
<dbReference type="Gene3D" id="3.40.50.720">
    <property type="entry name" value="NAD(P)-binding Rossmann-like Domain"/>
    <property type="match status" value="1"/>
</dbReference>
<evidence type="ECO:0000256" key="3">
    <source>
        <dbReference type="ARBA" id="ARBA00023027"/>
    </source>
</evidence>
<organism evidence="4">
    <name type="scientific">Chelativorans sp. (strain BNC1)</name>
    <dbReference type="NCBI Taxonomy" id="266779"/>
    <lineage>
        <taxon>Bacteria</taxon>
        <taxon>Pseudomonadati</taxon>
        <taxon>Pseudomonadota</taxon>
        <taxon>Alphaproteobacteria</taxon>
        <taxon>Hyphomicrobiales</taxon>
        <taxon>Phyllobacteriaceae</taxon>
        <taxon>Chelativorans</taxon>
    </lineage>
</organism>
<dbReference type="PRINTS" id="PR00081">
    <property type="entry name" value="GDHRDH"/>
</dbReference>
<proteinExistence type="inferred from homology"/>
<gene>
    <name evidence="4" type="ordered locus">Meso_3546</name>
</gene>
<reference evidence="4" key="1">
    <citation type="submission" date="2006-06" db="EMBL/GenBank/DDBJ databases">
        <title>Complete sequence of chromosome of Chelativorans sp. BNC1.</title>
        <authorList>
            <consortium name="US DOE Joint Genome Institute"/>
            <person name="Copeland A."/>
            <person name="Lucas S."/>
            <person name="Lapidus A."/>
            <person name="Barry K."/>
            <person name="Detter J.C."/>
            <person name="Glavina del Rio T."/>
            <person name="Hammon N."/>
            <person name="Israni S."/>
            <person name="Dalin E."/>
            <person name="Tice H."/>
            <person name="Pitluck S."/>
            <person name="Chertkov O."/>
            <person name="Brettin T."/>
            <person name="Bruce D."/>
            <person name="Han C."/>
            <person name="Tapia R."/>
            <person name="Gilna P."/>
            <person name="Schmutz J."/>
            <person name="Larimer F."/>
            <person name="Land M."/>
            <person name="Hauser L."/>
            <person name="Kyrpides N."/>
            <person name="Mikhailova N."/>
            <person name="Richardson P."/>
        </authorList>
    </citation>
    <scope>NUCLEOTIDE SEQUENCE</scope>
    <source>
        <strain evidence="4">BNC1</strain>
    </source>
</reference>
<dbReference type="EMBL" id="CP000390">
    <property type="protein sequence ID" value="ABG64917.1"/>
    <property type="molecule type" value="Genomic_DNA"/>
</dbReference>
<evidence type="ECO:0000256" key="2">
    <source>
        <dbReference type="ARBA" id="ARBA00023002"/>
    </source>
</evidence>
<dbReference type="CDD" id="cd05368">
    <property type="entry name" value="DHRS6_like_SDR_c"/>
    <property type="match status" value="1"/>
</dbReference>
<name>Q11CF8_CHESB</name>
<comment type="similarity">
    <text evidence="1">Belongs to the short-chain dehydrogenases/reductases (SDR) family.</text>
</comment>
<protein>
    <submittedName>
        <fullName evidence="4">Short-chain dehydrogenase/reductase SDR</fullName>
    </submittedName>
</protein>
<dbReference type="PANTHER" id="PTHR43477:SF4">
    <property type="entry name" value="DEHYDROGENASE_REDUCTASE SDR FAMILY MEMBER 6"/>
    <property type="match status" value="1"/>
</dbReference>
<dbReference type="PRINTS" id="PR00080">
    <property type="entry name" value="SDRFAMILY"/>
</dbReference>
<dbReference type="KEGG" id="mes:Meso_3546"/>
<keyword evidence="2" id="KW-0560">Oxidoreductase</keyword>
<evidence type="ECO:0000313" key="4">
    <source>
        <dbReference type="EMBL" id="ABG64917.1"/>
    </source>
</evidence>
<dbReference type="SUPFAM" id="SSF51735">
    <property type="entry name" value="NAD(P)-binding Rossmann-fold domains"/>
    <property type="match status" value="1"/>
</dbReference>
<dbReference type="STRING" id="266779.Meso_3546"/>
<evidence type="ECO:0000256" key="1">
    <source>
        <dbReference type="ARBA" id="ARBA00006484"/>
    </source>
</evidence>
<dbReference type="Pfam" id="PF13561">
    <property type="entry name" value="adh_short_C2"/>
    <property type="match status" value="1"/>
</dbReference>
<accession>Q11CF8</accession>